<comment type="caution">
    <text evidence="1">The sequence shown here is derived from an EMBL/GenBank/DDBJ whole genome shotgun (WGS) entry which is preliminary data.</text>
</comment>
<proteinExistence type="predicted"/>
<dbReference type="EMBL" id="MEKH01000002">
    <property type="protein sequence ID" value="ODO11143.1"/>
    <property type="molecule type" value="Genomic_DNA"/>
</dbReference>
<evidence type="ECO:0000313" key="1">
    <source>
        <dbReference type="EMBL" id="ODO11143.1"/>
    </source>
</evidence>
<dbReference type="Gene3D" id="3.40.50.720">
    <property type="entry name" value="NAD(P)-binding Rossmann-like Domain"/>
    <property type="match status" value="1"/>
</dbReference>
<organism evidence="1 2">
    <name type="scientific">Cryptococcus amylolentus CBS 6273</name>
    <dbReference type="NCBI Taxonomy" id="1296118"/>
    <lineage>
        <taxon>Eukaryota</taxon>
        <taxon>Fungi</taxon>
        <taxon>Dikarya</taxon>
        <taxon>Basidiomycota</taxon>
        <taxon>Agaricomycotina</taxon>
        <taxon>Tremellomycetes</taxon>
        <taxon>Tremellales</taxon>
        <taxon>Cryptococcaceae</taxon>
        <taxon>Cryptococcus</taxon>
    </lineage>
</organism>
<name>A0A1E3KE28_9TREE</name>
<dbReference type="Proteomes" id="UP000095149">
    <property type="component" value="Unassembled WGS sequence"/>
</dbReference>
<gene>
    <name evidence="1" type="ORF">I350_01746</name>
</gene>
<reference evidence="1 2" key="1">
    <citation type="submission" date="2016-06" db="EMBL/GenBank/DDBJ databases">
        <title>Evolution of pathogenesis and genome organization in the Tremellales.</title>
        <authorList>
            <person name="Cuomo C."/>
            <person name="Litvintseva A."/>
            <person name="Heitman J."/>
            <person name="Chen Y."/>
            <person name="Sun S."/>
            <person name="Springer D."/>
            <person name="Dromer F."/>
            <person name="Young S."/>
            <person name="Zeng Q."/>
            <person name="Chapman S."/>
            <person name="Gujja S."/>
            <person name="Saif S."/>
            <person name="Birren B."/>
        </authorList>
    </citation>
    <scope>NUCLEOTIDE SEQUENCE [LARGE SCALE GENOMIC DNA]</scope>
    <source>
        <strain evidence="1 2">CBS 6273</strain>
    </source>
</reference>
<sequence length="171" mass="19211">MPLGRPEEAKAKGVEWSPAALNCVLIFGPPIHPLTSLNNGGMSIEPLWKLVGGPDTPESVSPYYVDVRDAAEARYRAAIKHAQGRYIISAGPYHFRELTDKLPSLYPSPAGRFARGVPGKYMYSSTKILEYTTFVFNEKSKEKLDSEYRPKDETVKDALDRFFELEQQGLR</sequence>
<dbReference type="AlphaFoldDB" id="A0A1E3KE28"/>
<dbReference type="SUPFAM" id="SSF51735">
    <property type="entry name" value="NAD(P)-binding Rossmann-fold domains"/>
    <property type="match status" value="1"/>
</dbReference>
<dbReference type="InterPro" id="IPR036291">
    <property type="entry name" value="NAD(P)-bd_dom_sf"/>
</dbReference>
<evidence type="ECO:0000313" key="2">
    <source>
        <dbReference type="Proteomes" id="UP000095149"/>
    </source>
</evidence>
<protein>
    <submittedName>
        <fullName evidence="1">Uncharacterized protein</fullName>
    </submittedName>
</protein>
<accession>A0A1E3KE28</accession>